<evidence type="ECO:0000256" key="1">
    <source>
        <dbReference type="SAM" id="MobiDB-lite"/>
    </source>
</evidence>
<gene>
    <name evidence="3" type="ORF">ACFSR9_14360</name>
</gene>
<dbReference type="Proteomes" id="UP001597475">
    <property type="component" value="Unassembled WGS sequence"/>
</dbReference>
<dbReference type="EMBL" id="JBHUMK010000070">
    <property type="protein sequence ID" value="MFD2610603.1"/>
    <property type="molecule type" value="Genomic_DNA"/>
</dbReference>
<evidence type="ECO:0008006" key="5">
    <source>
        <dbReference type="Google" id="ProtNLM"/>
    </source>
</evidence>
<name>A0ABW5P827_9DEIO</name>
<evidence type="ECO:0000313" key="4">
    <source>
        <dbReference type="Proteomes" id="UP001597475"/>
    </source>
</evidence>
<feature type="region of interest" description="Disordered" evidence="1">
    <location>
        <begin position="37"/>
        <end position="64"/>
    </location>
</feature>
<feature type="chain" id="PRO_5045576615" description="Cytochrome c domain-containing protein" evidence="2">
    <location>
        <begin position="36"/>
        <end position="694"/>
    </location>
</feature>
<proteinExistence type="predicted"/>
<accession>A0ABW5P827</accession>
<sequence length="694" mass="76545">MPDFPFPGASRAGTKFAGAALAVLTGGALWSAASATPPLQTAATPTTTPATTTPPTTTQAAPLQKAALRGEHISRSTFPNKHAHIPAQCYAETSFGTQNACQYCHTDGVYELGLNNNPQAGANPMVGNMQAEYGFGVYDYPQVVNSSINPWINTLRPEELRRIVASLGEKPESWDMQAYVRQDNWALAYTRRPAARPTEWDSGVDSPYRLFPALAPADLPAQDDGFVRSQVQARGVFRDARGWLTGWRAVNFMPYGIFTPQTGSVSGVYVRLPQLFMRSASGAFDLGTYARNLDLVQRNAQGRLKGEKAYVGAAARVPIVRGQYPLGTEFAHPLHYVDLQADGSNPAVSPFPGARARRVKEIRWMYKAREWHPDEFGLSLKEESAPVYANRTQGWIENGTGWLLGGWIEDRAGELRAQTASELTQCVACHSGNARQSDIGQNGVFTSGTGNTIDATWAMPRQFTGAQGWREMDYLGYQAPGAGQAFGKLRTPEPVNRARNVGEYRFFLDHVVGVSLYGDMPGSVDHFLNARITRKAGYSADWPALRAALEKLDPQGVKTAQETRLKLMREFTARGEHLTSGGTVRPELFLPTMPDALETARRYRQVVVTQRYDFGKDVFPETPFTFRYYRTPDTAFTHQDGRPYATGEVVTDRPVNPDPVSFTYGIGVTPTLIDEEKPEEEGGNFVRDYVPFLK</sequence>
<keyword evidence="2" id="KW-0732">Signal</keyword>
<keyword evidence="4" id="KW-1185">Reference proteome</keyword>
<evidence type="ECO:0000313" key="3">
    <source>
        <dbReference type="EMBL" id="MFD2610603.1"/>
    </source>
</evidence>
<protein>
    <recommendedName>
        <fullName evidence="5">Cytochrome c domain-containing protein</fullName>
    </recommendedName>
</protein>
<dbReference type="RefSeq" id="WP_386846888.1">
    <property type="nucleotide sequence ID" value="NZ_JBHUMK010000070.1"/>
</dbReference>
<evidence type="ECO:0000256" key="2">
    <source>
        <dbReference type="SAM" id="SignalP"/>
    </source>
</evidence>
<feature type="signal peptide" evidence="2">
    <location>
        <begin position="1"/>
        <end position="35"/>
    </location>
</feature>
<reference evidence="4" key="1">
    <citation type="journal article" date="2019" name="Int. J. Syst. Evol. Microbiol.">
        <title>The Global Catalogue of Microorganisms (GCM) 10K type strain sequencing project: providing services to taxonomists for standard genome sequencing and annotation.</title>
        <authorList>
            <consortium name="The Broad Institute Genomics Platform"/>
            <consortium name="The Broad Institute Genome Sequencing Center for Infectious Disease"/>
            <person name="Wu L."/>
            <person name="Ma J."/>
        </authorList>
    </citation>
    <scope>NUCLEOTIDE SEQUENCE [LARGE SCALE GENOMIC DNA]</scope>
    <source>
        <strain evidence="4">KCTC 33842</strain>
    </source>
</reference>
<organism evidence="3 4">
    <name type="scientific">Deinococcus taklimakanensis</name>
    <dbReference type="NCBI Taxonomy" id="536443"/>
    <lineage>
        <taxon>Bacteria</taxon>
        <taxon>Thermotogati</taxon>
        <taxon>Deinococcota</taxon>
        <taxon>Deinococci</taxon>
        <taxon>Deinococcales</taxon>
        <taxon>Deinococcaceae</taxon>
        <taxon>Deinococcus</taxon>
    </lineage>
</organism>
<comment type="caution">
    <text evidence="3">The sequence shown here is derived from an EMBL/GenBank/DDBJ whole genome shotgun (WGS) entry which is preliminary data.</text>
</comment>